<dbReference type="PANTHER" id="PTHR43163">
    <property type="entry name" value="DIPEPTIDE TRANSPORT SYSTEM PERMEASE PROTEIN DPPB-RELATED"/>
    <property type="match status" value="1"/>
</dbReference>
<feature type="transmembrane region" description="Helical" evidence="7">
    <location>
        <begin position="131"/>
        <end position="152"/>
    </location>
</feature>
<sequence>MLSYVLRRFLYAVFVLFGVATVVFFIARLTGDPVAIMLPPDASAQQVEALRHSFGLDKPLVEQYGIYLLHLVQLNFGESLRYSEPVARLIAERLPATMQLAGASLLFSLIIAIPAGIVAAMKRGTAVEGGVLSFVLLGQSMPVFWVGILLILVFSVHLKWFPTGGIGGWRHLALPAIALGLHLMALVTRLLRSSMLEALGSDYIRTARAKGLYPRTVVAKHALRNSLLPVVTVVGLEIGALLGGSVVTETIFAWPGVGQLLIQAIYNRDFPLVQGAIILLAGVFVLVNLLVDLCYMIVDPRIQYK</sequence>
<evidence type="ECO:0000256" key="6">
    <source>
        <dbReference type="ARBA" id="ARBA00023136"/>
    </source>
</evidence>
<feature type="transmembrane region" description="Helical" evidence="7">
    <location>
        <begin position="9"/>
        <end position="29"/>
    </location>
</feature>
<evidence type="ECO:0000256" key="1">
    <source>
        <dbReference type="ARBA" id="ARBA00004651"/>
    </source>
</evidence>
<comment type="similarity">
    <text evidence="7">Belongs to the binding-protein-dependent transport system permease family.</text>
</comment>
<evidence type="ECO:0000256" key="5">
    <source>
        <dbReference type="ARBA" id="ARBA00022989"/>
    </source>
</evidence>
<evidence type="ECO:0000256" key="7">
    <source>
        <dbReference type="RuleBase" id="RU363032"/>
    </source>
</evidence>
<organism evidence="9 10">
    <name type="scientific">Gordoniibacillus kamchatkensis</name>
    <dbReference type="NCBI Taxonomy" id="1590651"/>
    <lineage>
        <taxon>Bacteria</taxon>
        <taxon>Bacillati</taxon>
        <taxon>Bacillota</taxon>
        <taxon>Bacilli</taxon>
        <taxon>Bacillales</taxon>
        <taxon>Paenibacillaceae</taxon>
        <taxon>Gordoniibacillus</taxon>
    </lineage>
</organism>
<dbReference type="PANTHER" id="PTHR43163:SF6">
    <property type="entry name" value="DIPEPTIDE TRANSPORT SYSTEM PERMEASE PROTEIN DPPB-RELATED"/>
    <property type="match status" value="1"/>
</dbReference>
<dbReference type="InterPro" id="IPR045621">
    <property type="entry name" value="BPD_transp_1_N"/>
</dbReference>
<dbReference type="CDD" id="cd06261">
    <property type="entry name" value="TM_PBP2"/>
    <property type="match status" value="1"/>
</dbReference>
<feature type="domain" description="ABC transmembrane type-1" evidence="8">
    <location>
        <begin position="94"/>
        <end position="291"/>
    </location>
</feature>
<reference evidence="9 10" key="1">
    <citation type="submission" date="2014-12" db="EMBL/GenBank/DDBJ databases">
        <title>Draft genome sequence of Paenibacillus kamchatkensis strain B-2647.</title>
        <authorList>
            <person name="Karlyshev A.V."/>
            <person name="Kudryashova E.B."/>
        </authorList>
    </citation>
    <scope>NUCLEOTIDE SEQUENCE [LARGE SCALE GENOMIC DNA]</scope>
    <source>
        <strain evidence="9 10">VKM B-2647</strain>
    </source>
</reference>
<keyword evidence="5 7" id="KW-1133">Transmembrane helix</keyword>
<dbReference type="Pfam" id="PF00528">
    <property type="entry name" value="BPD_transp_1"/>
    <property type="match status" value="1"/>
</dbReference>
<evidence type="ECO:0000256" key="2">
    <source>
        <dbReference type="ARBA" id="ARBA00022448"/>
    </source>
</evidence>
<keyword evidence="3" id="KW-1003">Cell membrane</keyword>
<dbReference type="SUPFAM" id="SSF161098">
    <property type="entry name" value="MetI-like"/>
    <property type="match status" value="1"/>
</dbReference>
<dbReference type="PROSITE" id="PS50928">
    <property type="entry name" value="ABC_TM1"/>
    <property type="match status" value="1"/>
</dbReference>
<dbReference type="RefSeq" id="WP_041050954.1">
    <property type="nucleotide sequence ID" value="NZ_JXAK01000058.1"/>
</dbReference>
<evidence type="ECO:0000256" key="3">
    <source>
        <dbReference type="ARBA" id="ARBA00022475"/>
    </source>
</evidence>
<dbReference type="InterPro" id="IPR035906">
    <property type="entry name" value="MetI-like_sf"/>
</dbReference>
<protein>
    <submittedName>
        <fullName evidence="9">ABC transporter permease</fullName>
    </submittedName>
</protein>
<evidence type="ECO:0000256" key="4">
    <source>
        <dbReference type="ARBA" id="ARBA00022692"/>
    </source>
</evidence>
<proteinExistence type="inferred from homology"/>
<accession>A0ABR5ACW4</accession>
<dbReference type="EMBL" id="JXAK01000058">
    <property type="protein sequence ID" value="KIL38523.1"/>
    <property type="molecule type" value="Genomic_DNA"/>
</dbReference>
<gene>
    <name evidence="9" type="ORF">SD70_25695</name>
</gene>
<feature type="transmembrane region" description="Helical" evidence="7">
    <location>
        <begin position="227"/>
        <end position="252"/>
    </location>
</feature>
<keyword evidence="2 7" id="KW-0813">Transport</keyword>
<evidence type="ECO:0000259" key="8">
    <source>
        <dbReference type="PROSITE" id="PS50928"/>
    </source>
</evidence>
<dbReference type="Pfam" id="PF19300">
    <property type="entry name" value="BPD_transp_1_N"/>
    <property type="match status" value="1"/>
</dbReference>
<keyword evidence="4 7" id="KW-0812">Transmembrane</keyword>
<name>A0ABR5ACW4_9BACL</name>
<comment type="subcellular location">
    <subcellularLocation>
        <location evidence="1 7">Cell membrane</location>
        <topology evidence="1 7">Multi-pass membrane protein</topology>
    </subcellularLocation>
</comment>
<dbReference type="Proteomes" id="UP000031967">
    <property type="component" value="Unassembled WGS sequence"/>
</dbReference>
<keyword evidence="10" id="KW-1185">Reference proteome</keyword>
<evidence type="ECO:0000313" key="10">
    <source>
        <dbReference type="Proteomes" id="UP000031967"/>
    </source>
</evidence>
<dbReference type="Gene3D" id="1.10.3720.10">
    <property type="entry name" value="MetI-like"/>
    <property type="match status" value="1"/>
</dbReference>
<keyword evidence="6 7" id="KW-0472">Membrane</keyword>
<comment type="caution">
    <text evidence="9">The sequence shown here is derived from an EMBL/GenBank/DDBJ whole genome shotgun (WGS) entry which is preliminary data.</text>
</comment>
<evidence type="ECO:0000313" key="9">
    <source>
        <dbReference type="EMBL" id="KIL38523.1"/>
    </source>
</evidence>
<dbReference type="InterPro" id="IPR000515">
    <property type="entry name" value="MetI-like"/>
</dbReference>
<feature type="transmembrane region" description="Helical" evidence="7">
    <location>
        <begin position="272"/>
        <end position="298"/>
    </location>
</feature>
<feature type="transmembrane region" description="Helical" evidence="7">
    <location>
        <begin position="98"/>
        <end position="119"/>
    </location>
</feature>
<feature type="transmembrane region" description="Helical" evidence="7">
    <location>
        <begin position="172"/>
        <end position="191"/>
    </location>
</feature>